<keyword evidence="1" id="KW-1133">Transmembrane helix</keyword>
<organism evidence="2 3">
    <name type="scientific">Nonlabens dokdonensis</name>
    <dbReference type="NCBI Taxonomy" id="328515"/>
    <lineage>
        <taxon>Bacteria</taxon>
        <taxon>Pseudomonadati</taxon>
        <taxon>Bacteroidota</taxon>
        <taxon>Flavobacteriia</taxon>
        <taxon>Flavobacteriales</taxon>
        <taxon>Flavobacteriaceae</taxon>
        <taxon>Nonlabens</taxon>
    </lineage>
</organism>
<comment type="caution">
    <text evidence="2">The sequence shown here is derived from an EMBL/GenBank/DDBJ whole genome shotgun (WGS) entry which is preliminary data.</text>
</comment>
<feature type="transmembrane region" description="Helical" evidence="1">
    <location>
        <begin position="38"/>
        <end position="55"/>
    </location>
</feature>
<protein>
    <submittedName>
        <fullName evidence="2">Uncharacterized protein</fullName>
    </submittedName>
</protein>
<gene>
    <name evidence="2" type="ORF">LX97_00109</name>
</gene>
<dbReference type="EMBL" id="QKZR01000001">
    <property type="protein sequence ID" value="PZX43110.1"/>
    <property type="molecule type" value="Genomic_DNA"/>
</dbReference>
<evidence type="ECO:0000313" key="3">
    <source>
        <dbReference type="Proteomes" id="UP000248584"/>
    </source>
</evidence>
<keyword evidence="1" id="KW-0472">Membrane</keyword>
<reference evidence="2 3" key="1">
    <citation type="submission" date="2018-06" db="EMBL/GenBank/DDBJ databases">
        <title>Genomic Encyclopedia of Archaeal and Bacterial Type Strains, Phase II (KMG-II): from individual species to whole genera.</title>
        <authorList>
            <person name="Goeker M."/>
        </authorList>
    </citation>
    <scope>NUCLEOTIDE SEQUENCE [LARGE SCALE GENOMIC DNA]</scope>
    <source>
        <strain evidence="2 3">DSM 17205</strain>
    </source>
</reference>
<proteinExistence type="predicted"/>
<keyword evidence="1" id="KW-0812">Transmembrane</keyword>
<sequence length="88" mass="10441">MLGSIQTTVSVFWSYHMIVLYYQYHFTNIAFAFMYPDWVLFVNILVCAINIYFGIKLIRKRESLSNNLLFLSITIAIGFITNNFYYMV</sequence>
<evidence type="ECO:0000313" key="2">
    <source>
        <dbReference type="EMBL" id="PZX43110.1"/>
    </source>
</evidence>
<dbReference type="Proteomes" id="UP000248584">
    <property type="component" value="Unassembled WGS sequence"/>
</dbReference>
<keyword evidence="3" id="KW-1185">Reference proteome</keyword>
<accession>A0ABX5PZE5</accession>
<evidence type="ECO:0000256" key="1">
    <source>
        <dbReference type="SAM" id="Phobius"/>
    </source>
</evidence>
<name>A0ABX5PZE5_9FLAO</name>
<feature type="transmembrane region" description="Helical" evidence="1">
    <location>
        <begin position="12"/>
        <end position="32"/>
    </location>
</feature>
<feature type="transmembrane region" description="Helical" evidence="1">
    <location>
        <begin position="67"/>
        <end position="86"/>
    </location>
</feature>